<feature type="transmembrane region" description="Helical" evidence="5">
    <location>
        <begin position="12"/>
        <end position="32"/>
    </location>
</feature>
<dbReference type="AlphaFoldDB" id="A0AAE0MYI2"/>
<evidence type="ECO:0000256" key="4">
    <source>
        <dbReference type="ARBA" id="ARBA00023136"/>
    </source>
</evidence>
<gene>
    <name evidence="6" type="ORF">B0H65DRAFT_545443</name>
</gene>
<dbReference type="InterPro" id="IPR056552">
    <property type="entry name" value="Ribonucl_Kappa"/>
</dbReference>
<dbReference type="EMBL" id="JAUEPP010000001">
    <property type="protein sequence ID" value="KAK3356242.1"/>
    <property type="molecule type" value="Genomic_DNA"/>
</dbReference>
<dbReference type="GO" id="GO:0016020">
    <property type="term" value="C:membrane"/>
    <property type="evidence" value="ECO:0007669"/>
    <property type="project" value="UniProtKB-SubCell"/>
</dbReference>
<evidence type="ECO:0000313" key="7">
    <source>
        <dbReference type="Proteomes" id="UP001278500"/>
    </source>
</evidence>
<protein>
    <submittedName>
        <fullName evidence="6">Uncharacterized protein</fullName>
    </submittedName>
</protein>
<evidence type="ECO:0000256" key="1">
    <source>
        <dbReference type="ARBA" id="ARBA00004370"/>
    </source>
</evidence>
<feature type="transmembrane region" description="Helical" evidence="5">
    <location>
        <begin position="52"/>
        <end position="75"/>
    </location>
</feature>
<name>A0AAE0MYI2_9PEZI</name>
<dbReference type="Pfam" id="PF23489">
    <property type="entry name" value="V-ATPase_su_f"/>
    <property type="match status" value="1"/>
</dbReference>
<evidence type="ECO:0000313" key="6">
    <source>
        <dbReference type="EMBL" id="KAK3356242.1"/>
    </source>
</evidence>
<evidence type="ECO:0000256" key="2">
    <source>
        <dbReference type="ARBA" id="ARBA00022692"/>
    </source>
</evidence>
<proteinExistence type="predicted"/>
<reference evidence="6" key="2">
    <citation type="submission" date="2023-06" db="EMBL/GenBank/DDBJ databases">
        <authorList>
            <consortium name="Lawrence Berkeley National Laboratory"/>
            <person name="Haridas S."/>
            <person name="Hensen N."/>
            <person name="Bonometti L."/>
            <person name="Westerberg I."/>
            <person name="Brannstrom I.O."/>
            <person name="Guillou S."/>
            <person name="Cros-Aarteil S."/>
            <person name="Calhoun S."/>
            <person name="Kuo A."/>
            <person name="Mondo S."/>
            <person name="Pangilinan J."/>
            <person name="Riley R."/>
            <person name="Labutti K."/>
            <person name="Andreopoulos B."/>
            <person name="Lipzen A."/>
            <person name="Chen C."/>
            <person name="Yanf M."/>
            <person name="Daum C."/>
            <person name="Ng V."/>
            <person name="Clum A."/>
            <person name="Steindorff A."/>
            <person name="Ohm R."/>
            <person name="Martin F."/>
            <person name="Silar P."/>
            <person name="Natvig D."/>
            <person name="Lalanne C."/>
            <person name="Gautier V."/>
            <person name="Ament-Velasquez S.L."/>
            <person name="Kruys A."/>
            <person name="Hutchinson M.I."/>
            <person name="Powell A.J."/>
            <person name="Barry K."/>
            <person name="Miller A.N."/>
            <person name="Grigoriev I.V."/>
            <person name="Debuchy R."/>
            <person name="Gladieux P."/>
            <person name="Thoren M.H."/>
            <person name="Johannesson H."/>
        </authorList>
    </citation>
    <scope>NUCLEOTIDE SEQUENCE</scope>
    <source>
        <strain evidence="6">CBS 560.94</strain>
    </source>
</reference>
<organism evidence="6 7">
    <name type="scientific">Neurospora tetraspora</name>
    <dbReference type="NCBI Taxonomy" id="94610"/>
    <lineage>
        <taxon>Eukaryota</taxon>
        <taxon>Fungi</taxon>
        <taxon>Dikarya</taxon>
        <taxon>Ascomycota</taxon>
        <taxon>Pezizomycotina</taxon>
        <taxon>Sordariomycetes</taxon>
        <taxon>Sordariomycetidae</taxon>
        <taxon>Sordariales</taxon>
        <taxon>Sordariaceae</taxon>
        <taxon>Neurospora</taxon>
    </lineage>
</organism>
<keyword evidence="2 5" id="KW-0812">Transmembrane</keyword>
<evidence type="ECO:0000256" key="5">
    <source>
        <dbReference type="SAM" id="Phobius"/>
    </source>
</evidence>
<reference evidence="6" key="1">
    <citation type="journal article" date="2023" name="Mol. Phylogenet. Evol.">
        <title>Genome-scale phylogeny and comparative genomics of the fungal order Sordariales.</title>
        <authorList>
            <person name="Hensen N."/>
            <person name="Bonometti L."/>
            <person name="Westerberg I."/>
            <person name="Brannstrom I.O."/>
            <person name="Guillou S."/>
            <person name="Cros-Aarteil S."/>
            <person name="Calhoun S."/>
            <person name="Haridas S."/>
            <person name="Kuo A."/>
            <person name="Mondo S."/>
            <person name="Pangilinan J."/>
            <person name="Riley R."/>
            <person name="LaButti K."/>
            <person name="Andreopoulos B."/>
            <person name="Lipzen A."/>
            <person name="Chen C."/>
            <person name="Yan M."/>
            <person name="Daum C."/>
            <person name="Ng V."/>
            <person name="Clum A."/>
            <person name="Steindorff A."/>
            <person name="Ohm R.A."/>
            <person name="Martin F."/>
            <person name="Silar P."/>
            <person name="Natvig D.O."/>
            <person name="Lalanne C."/>
            <person name="Gautier V."/>
            <person name="Ament-Velasquez S.L."/>
            <person name="Kruys A."/>
            <person name="Hutchinson M.I."/>
            <person name="Powell A.J."/>
            <person name="Barry K."/>
            <person name="Miller A.N."/>
            <person name="Grigoriev I.V."/>
            <person name="Debuchy R."/>
            <person name="Gladieux P."/>
            <person name="Hiltunen Thoren M."/>
            <person name="Johannesson H."/>
        </authorList>
    </citation>
    <scope>NUCLEOTIDE SEQUENCE</scope>
    <source>
        <strain evidence="6">CBS 560.94</strain>
    </source>
</reference>
<keyword evidence="3 5" id="KW-1133">Transmembrane helix</keyword>
<comment type="caution">
    <text evidence="6">The sequence shown here is derived from an EMBL/GenBank/DDBJ whole genome shotgun (WGS) entry which is preliminary data.</text>
</comment>
<dbReference type="RefSeq" id="XP_062687619.1">
    <property type="nucleotide sequence ID" value="XM_062829375.1"/>
</dbReference>
<comment type="subcellular location">
    <subcellularLocation>
        <location evidence="1">Membrane</location>
    </subcellularLocation>
</comment>
<sequence length="87" mass="9221">MKPVVGAMQAWSCTVISAFAMLILGILCILFNKNHPELVGGTEDPEDGKEVAATAGMAIAIYAAFFIFCGLQGLLHLREGRRGAIAL</sequence>
<dbReference type="GeneID" id="87866529"/>
<accession>A0AAE0MYI2</accession>
<keyword evidence="7" id="KW-1185">Reference proteome</keyword>
<keyword evidence="4 5" id="KW-0472">Membrane</keyword>
<evidence type="ECO:0000256" key="3">
    <source>
        <dbReference type="ARBA" id="ARBA00022989"/>
    </source>
</evidence>
<dbReference type="Proteomes" id="UP001278500">
    <property type="component" value="Unassembled WGS sequence"/>
</dbReference>